<dbReference type="PANTHER" id="PTHR13696">
    <property type="entry name" value="P-LOOP CONTAINING NUCLEOSIDE TRIPHOSPHATE HYDROLASE"/>
    <property type="match status" value="1"/>
</dbReference>
<dbReference type="PANTHER" id="PTHR13696:SF52">
    <property type="entry name" value="PARA FAMILY PROTEIN CT_582"/>
    <property type="match status" value="1"/>
</dbReference>
<evidence type="ECO:0000259" key="2">
    <source>
        <dbReference type="Pfam" id="PF13614"/>
    </source>
</evidence>
<keyword evidence="4" id="KW-1185">Reference proteome</keyword>
<name>A8PL45_9COXI</name>
<comment type="caution">
    <text evidence="3">The sequence shown here is derived from an EMBL/GenBank/DDBJ whole genome shotgun (WGS) entry which is preliminary data.</text>
</comment>
<accession>A8PL45</accession>
<dbReference type="AlphaFoldDB" id="A8PL45"/>
<dbReference type="InterPro" id="IPR025669">
    <property type="entry name" value="AAA_dom"/>
</dbReference>
<sequence length="288" mass="31596">MGKIIAIVNQKGGVGKTTTSINLAASMALLEQKTLLIDLDPQANATTGSLLQKEYKSHSAQVLLGEISIEHSLIVTPGKYTLIPGSGNLTHAEIQLLKTEQREYTLKKKLMPLADHYDYILFDCPPSLNILTINALVAAQSVIIPVQCEYFALEGLSNLMNTLHSLRATANANLYIHGILRTLFDGRNSLAKQVSEELSMHFKDKLYTTRIPRNIRLAEAPSHGQPALLYDPQSNGSQAYLNLAKEILTRDGRAIPSIHASTDTPANVFLKKRSRSPEKTSSIEQVLG</sequence>
<dbReference type="Gene3D" id="3.40.50.300">
    <property type="entry name" value="P-loop containing nucleotide triphosphate hydrolases"/>
    <property type="match status" value="1"/>
</dbReference>
<dbReference type="EMBL" id="AAQJ02000001">
    <property type="protein sequence ID" value="EDP47051.1"/>
    <property type="molecule type" value="Genomic_DNA"/>
</dbReference>
<proteinExistence type="predicted"/>
<dbReference type="RefSeq" id="WP_006036012.1">
    <property type="nucleotide sequence ID" value="NZ_AAQJ02000001.1"/>
</dbReference>
<dbReference type="eggNOG" id="COG1192">
    <property type="taxonomic scope" value="Bacteria"/>
</dbReference>
<comment type="similarity">
    <text evidence="1">To B.subtilis soj.</text>
</comment>
<dbReference type="CDD" id="cd02042">
    <property type="entry name" value="ParAB_family"/>
    <property type="match status" value="1"/>
</dbReference>
<dbReference type="InterPro" id="IPR027417">
    <property type="entry name" value="P-loop_NTPase"/>
</dbReference>
<evidence type="ECO:0000313" key="4">
    <source>
        <dbReference type="Proteomes" id="UP000054075"/>
    </source>
</evidence>
<reference evidence="3" key="2">
    <citation type="submission" date="2007-10" db="EMBL/GenBank/DDBJ databases">
        <authorList>
            <person name="Myers G.S."/>
        </authorList>
    </citation>
    <scope>NUCLEOTIDE SEQUENCE [LARGE SCALE GENOMIC DNA]</scope>
</reference>
<protein>
    <submittedName>
        <fullName evidence="3">Sporulation initiation inhibitor protein soj</fullName>
    </submittedName>
</protein>
<organism evidence="3 4">
    <name type="scientific">Rickettsiella grylli</name>
    <dbReference type="NCBI Taxonomy" id="59196"/>
    <lineage>
        <taxon>Bacteria</taxon>
        <taxon>Pseudomonadati</taxon>
        <taxon>Pseudomonadota</taxon>
        <taxon>Gammaproteobacteria</taxon>
        <taxon>Legionellales</taxon>
        <taxon>Coxiellaceae</taxon>
        <taxon>Rickettsiella</taxon>
    </lineage>
</organism>
<evidence type="ECO:0000313" key="3">
    <source>
        <dbReference type="EMBL" id="EDP47051.1"/>
    </source>
</evidence>
<dbReference type="STRING" id="59196.RICGR_0351"/>
<evidence type="ECO:0000256" key="1">
    <source>
        <dbReference type="ARBA" id="ARBA00060876"/>
    </source>
</evidence>
<dbReference type="OrthoDB" id="9815116at2"/>
<feature type="domain" description="AAA" evidence="2">
    <location>
        <begin position="3"/>
        <end position="176"/>
    </location>
</feature>
<dbReference type="Pfam" id="PF13614">
    <property type="entry name" value="AAA_31"/>
    <property type="match status" value="1"/>
</dbReference>
<dbReference type="FunFam" id="3.40.50.300:FF:000285">
    <property type="entry name" value="Sporulation initiation inhibitor Soj"/>
    <property type="match status" value="1"/>
</dbReference>
<gene>
    <name evidence="3" type="ORF">RICGR_0351</name>
</gene>
<dbReference type="Proteomes" id="UP000054075">
    <property type="component" value="Unassembled WGS sequence"/>
</dbReference>
<reference evidence="3" key="1">
    <citation type="submission" date="2006-04" db="EMBL/GenBank/DDBJ databases">
        <authorList>
            <person name="Seshadri R."/>
            <person name="Federici B.A."/>
        </authorList>
    </citation>
    <scope>NUCLEOTIDE SEQUENCE [LARGE SCALE GENOMIC DNA]</scope>
</reference>
<dbReference type="InterPro" id="IPR050678">
    <property type="entry name" value="DNA_Partitioning_ATPase"/>
</dbReference>
<dbReference type="SUPFAM" id="SSF52540">
    <property type="entry name" value="P-loop containing nucleoside triphosphate hydrolases"/>
    <property type="match status" value="1"/>
</dbReference>